<dbReference type="AlphaFoldDB" id="A0A7K1UD37"/>
<comment type="caution">
    <text evidence="3">The sequence shown here is derived from an EMBL/GenBank/DDBJ whole genome shotgun (WGS) entry which is preliminary data.</text>
</comment>
<dbReference type="InterPro" id="IPR051164">
    <property type="entry name" value="NmrA-like_oxidored"/>
</dbReference>
<sequence>MQKKITVIGATGLIGVPVTKALLEAGFEVTAMVRNPDKARQILPAGIRCIKGDLQIKADILAATQSADGVYINLNATFIDKENGFNAEREGLDNILEVLKSTSAKQVGFLSSFLARDYRGEWWVMKMKQAALSKIKNSGLRYTIFYAASFMENLENSMRNGKAINTIGKPTPKLSWWIASEDFAKQVAKAFSLETAINKEYSIQGPKGLTTVDAIKIYIANHKELLKMANLPMGMAKFLSLFIKPLKFAVPLIETINNDNEKFEATKTWEELGKPQTTIEAFAKR</sequence>
<dbReference type="EMBL" id="WRXN01000020">
    <property type="protein sequence ID" value="MVT12236.1"/>
    <property type="molecule type" value="Genomic_DNA"/>
</dbReference>
<dbReference type="Pfam" id="PF13460">
    <property type="entry name" value="NAD_binding_10"/>
    <property type="match status" value="1"/>
</dbReference>
<keyword evidence="4" id="KW-1185">Reference proteome</keyword>
<dbReference type="Gene3D" id="3.40.50.720">
    <property type="entry name" value="NAD(P)-binding Rossmann-like Domain"/>
    <property type="match status" value="1"/>
</dbReference>
<evidence type="ECO:0000313" key="4">
    <source>
        <dbReference type="Proteomes" id="UP000461730"/>
    </source>
</evidence>
<dbReference type="Proteomes" id="UP000461730">
    <property type="component" value="Unassembled WGS sequence"/>
</dbReference>
<feature type="domain" description="NAD(P)-binding" evidence="2">
    <location>
        <begin position="9"/>
        <end position="190"/>
    </location>
</feature>
<keyword evidence="1" id="KW-0521">NADP</keyword>
<protein>
    <submittedName>
        <fullName evidence="3">NAD(P)H-binding protein</fullName>
    </submittedName>
</protein>
<evidence type="ECO:0000313" key="3">
    <source>
        <dbReference type="EMBL" id="MVT12236.1"/>
    </source>
</evidence>
<proteinExistence type="predicted"/>
<name>A0A7K1UD37_9BACT</name>
<evidence type="ECO:0000259" key="2">
    <source>
        <dbReference type="Pfam" id="PF13460"/>
    </source>
</evidence>
<accession>A0A7K1UD37</accession>
<evidence type="ECO:0000256" key="1">
    <source>
        <dbReference type="ARBA" id="ARBA00022857"/>
    </source>
</evidence>
<dbReference type="PANTHER" id="PTHR42748">
    <property type="entry name" value="NITROGEN METABOLITE REPRESSION PROTEIN NMRA FAMILY MEMBER"/>
    <property type="match status" value="1"/>
</dbReference>
<organism evidence="3 4">
    <name type="scientific">Chitinophaga tropicalis</name>
    <dbReference type="NCBI Taxonomy" id="2683588"/>
    <lineage>
        <taxon>Bacteria</taxon>
        <taxon>Pseudomonadati</taxon>
        <taxon>Bacteroidota</taxon>
        <taxon>Chitinophagia</taxon>
        <taxon>Chitinophagales</taxon>
        <taxon>Chitinophagaceae</taxon>
        <taxon>Chitinophaga</taxon>
    </lineage>
</organism>
<dbReference type="InterPro" id="IPR016040">
    <property type="entry name" value="NAD(P)-bd_dom"/>
</dbReference>
<dbReference type="SUPFAM" id="SSF51735">
    <property type="entry name" value="NAD(P)-binding Rossmann-fold domains"/>
    <property type="match status" value="1"/>
</dbReference>
<reference evidence="3 4" key="1">
    <citation type="submission" date="2019-12" db="EMBL/GenBank/DDBJ databases">
        <title>Chitinophaga sp. strain ysch24 (GDMCC 1.1355), whole genome shotgun sequence.</title>
        <authorList>
            <person name="Zhang X."/>
        </authorList>
    </citation>
    <scope>NUCLEOTIDE SEQUENCE [LARGE SCALE GENOMIC DNA]</scope>
    <source>
        <strain evidence="4">ysch24</strain>
    </source>
</reference>
<gene>
    <name evidence="3" type="ORF">GO493_28525</name>
</gene>
<dbReference type="InterPro" id="IPR036291">
    <property type="entry name" value="NAD(P)-bd_dom_sf"/>
</dbReference>
<dbReference type="RefSeq" id="WP_157309658.1">
    <property type="nucleotide sequence ID" value="NZ_WRXN01000020.1"/>
</dbReference>
<dbReference type="PANTHER" id="PTHR42748:SF7">
    <property type="entry name" value="NMRA LIKE REDOX SENSOR 1-RELATED"/>
    <property type="match status" value="1"/>
</dbReference>